<dbReference type="Pfam" id="PF13365">
    <property type="entry name" value="Trypsin_2"/>
    <property type="match status" value="1"/>
</dbReference>
<dbReference type="AlphaFoldDB" id="A0A3B6PLN9"/>
<dbReference type="PANTHER" id="PTHR18868">
    <property type="entry name" value="OS07G0665300 PROTEIN-RELATED"/>
    <property type="match status" value="1"/>
</dbReference>
<dbReference type="InterPro" id="IPR009003">
    <property type="entry name" value="Peptidase_S1_PA"/>
</dbReference>
<protein>
    <submittedName>
        <fullName evidence="2">Uncharacterized protein</fullName>
    </submittedName>
</protein>
<organism evidence="2">
    <name type="scientific">Triticum aestivum</name>
    <name type="common">Wheat</name>
    <dbReference type="NCBI Taxonomy" id="4565"/>
    <lineage>
        <taxon>Eukaryota</taxon>
        <taxon>Viridiplantae</taxon>
        <taxon>Streptophyta</taxon>
        <taxon>Embryophyta</taxon>
        <taxon>Tracheophyta</taxon>
        <taxon>Spermatophyta</taxon>
        <taxon>Magnoliopsida</taxon>
        <taxon>Liliopsida</taxon>
        <taxon>Poales</taxon>
        <taxon>Poaceae</taxon>
        <taxon>BOP clade</taxon>
        <taxon>Pooideae</taxon>
        <taxon>Triticodae</taxon>
        <taxon>Triticeae</taxon>
        <taxon>Triticinae</taxon>
        <taxon>Triticum</taxon>
    </lineage>
</organism>
<dbReference type="Gene3D" id="2.40.10.120">
    <property type="match status" value="1"/>
</dbReference>
<name>A0A3B6PLN9_WHEAT</name>
<proteinExistence type="predicted"/>
<sequence length="641" mass="71949">MTVKKTVVDCTRGISREERAIARRNKRESLISSGSDVRRKKKRRVRRFQKQTEKMVKLLKETLAAEAAEAAEEARLFNLEHPHQVVSSTPFQEKEFGDKPLQTIRASKDITPDLSAIVVSLALFDGSRMLFACSGLAIPSGTTKLELRRFVTSRRLVEEFNKNRNIDDKLRIDVCLPDNTHMDGFLGLYDKDIAIVTSCDFTYCAPTKDVCPVNLDLHAPLPSDGKIIAAARAFGSGRLMVTSGLLTGNGIARWEQITEAALGGPLVDQDAKFLGVNIRVEGPSSWFLPLMALCKRLENFQLLSSRTTDFRGYSLPPFVSSIIPSGFWFRIKQLDSLGYPRPPPLVLEFNGELLETFEEKFGQLLAWKGYPYSVSNPRSREYVWPLLPRDVVTNISRSVVKLASFNGSVRSFACTGLLIKWPGTEGTRTVILTSASLVRSRDDHFKIDNNLTIDVFLPPKQHAKGTLVFYHLNANLAIVSLDKGIRGIRPFDICHKGDLSKPVVAIARKIEAGFLMASKGEVVEYNPRDSYFEKLMLSTCKINKAGIGGPLINFDGAFVGMNHYDGSEVTPFMPRREIVQILKGEVNWRRQSGLSMDVLHGVGCGSRIHRRKWPLPEPYWYHGLLTMDKYDLHPHIGRQLQ</sequence>
<dbReference type="Gramene" id="TraesCS6B02G189800.1">
    <property type="protein sequence ID" value="TraesCS6B02G189800.1"/>
    <property type="gene ID" value="TraesCS6B02G189800"/>
</dbReference>
<evidence type="ECO:0000256" key="1">
    <source>
        <dbReference type="SAM" id="MobiDB-lite"/>
    </source>
</evidence>
<dbReference type="PANTHER" id="PTHR18868:SF44">
    <property type="match status" value="1"/>
</dbReference>
<keyword evidence="3" id="KW-1185">Reference proteome</keyword>
<dbReference type="KEGG" id="taes:123136692"/>
<dbReference type="OMA" id="SRMLFAC"/>
<dbReference type="GeneID" id="123136692"/>
<dbReference type="SMR" id="A0A3B6PLN9"/>
<accession>A0A3B6PLN9</accession>
<dbReference type="PaxDb" id="4565-Traes_6BS_5E99BAA36.1"/>
<dbReference type="OrthoDB" id="674967at2759"/>
<evidence type="ECO:0000313" key="2">
    <source>
        <dbReference type="EnsemblPlants" id="TraesCS6B02G189800.1"/>
    </source>
</evidence>
<dbReference type="Gramene" id="TraesCS6B03G0487400.2">
    <property type="protein sequence ID" value="TraesCS6B03G0487400.2.CDS"/>
    <property type="gene ID" value="TraesCS6B03G0487400"/>
</dbReference>
<dbReference type="SUPFAM" id="SSF50494">
    <property type="entry name" value="Trypsin-like serine proteases"/>
    <property type="match status" value="2"/>
</dbReference>
<reference evidence="2" key="2">
    <citation type="submission" date="2018-10" db="UniProtKB">
        <authorList>
            <consortium name="EnsemblPlants"/>
        </authorList>
    </citation>
    <scope>IDENTIFICATION</scope>
</reference>
<dbReference type="Gramene" id="TraesNOR6B03G03534180.1">
    <property type="protein sequence ID" value="TraesNOR6B03G03534180.1"/>
    <property type="gene ID" value="TraesNOR6B03G03534180"/>
</dbReference>
<dbReference type="STRING" id="4565.A0A3B6PLN9"/>
<gene>
    <name evidence="2" type="primary">LOC123136692</name>
</gene>
<dbReference type="RefSeq" id="XP_044412098.1">
    <property type="nucleotide sequence ID" value="XM_044556163.1"/>
</dbReference>
<reference evidence="2" key="1">
    <citation type="submission" date="2018-08" db="EMBL/GenBank/DDBJ databases">
        <authorList>
            <person name="Rossello M."/>
        </authorList>
    </citation>
    <scope>NUCLEOTIDE SEQUENCE [LARGE SCALE GENOMIC DNA]</scope>
    <source>
        <strain evidence="2">cv. Chinese Spring</strain>
    </source>
</reference>
<dbReference type="Proteomes" id="UP000019116">
    <property type="component" value="Chromosome 6B"/>
</dbReference>
<feature type="region of interest" description="Disordered" evidence="1">
    <location>
        <begin position="25"/>
        <end position="46"/>
    </location>
</feature>
<dbReference type="EnsemblPlants" id="TraesCS6B02G189800.1">
    <property type="protein sequence ID" value="TraesCS6B02G189800.1"/>
    <property type="gene ID" value="TraesCS6B02G189800"/>
</dbReference>
<evidence type="ECO:0000313" key="3">
    <source>
        <dbReference type="Proteomes" id="UP000019116"/>
    </source>
</evidence>